<reference evidence="1" key="1">
    <citation type="journal article" date="2021" name="bioRxiv">
        <title>Whole Genome Assembly and Annotation of Northern Wild Rice, Zizania palustris L., Supports a Whole Genome Duplication in the Zizania Genus.</title>
        <authorList>
            <person name="Haas M."/>
            <person name="Kono T."/>
            <person name="Macchietto M."/>
            <person name="Millas R."/>
            <person name="McGilp L."/>
            <person name="Shao M."/>
            <person name="Duquette J."/>
            <person name="Hirsch C.N."/>
            <person name="Kimball J."/>
        </authorList>
    </citation>
    <scope>NUCLEOTIDE SEQUENCE</scope>
    <source>
        <tissue evidence="1">Fresh leaf tissue</tissue>
    </source>
</reference>
<organism evidence="1 2">
    <name type="scientific">Zizania palustris</name>
    <name type="common">Northern wild rice</name>
    <dbReference type="NCBI Taxonomy" id="103762"/>
    <lineage>
        <taxon>Eukaryota</taxon>
        <taxon>Viridiplantae</taxon>
        <taxon>Streptophyta</taxon>
        <taxon>Embryophyta</taxon>
        <taxon>Tracheophyta</taxon>
        <taxon>Spermatophyta</taxon>
        <taxon>Magnoliopsida</taxon>
        <taxon>Liliopsida</taxon>
        <taxon>Poales</taxon>
        <taxon>Poaceae</taxon>
        <taxon>BOP clade</taxon>
        <taxon>Oryzoideae</taxon>
        <taxon>Oryzeae</taxon>
        <taxon>Zizaniinae</taxon>
        <taxon>Zizania</taxon>
    </lineage>
</organism>
<comment type="caution">
    <text evidence="1">The sequence shown here is derived from an EMBL/GenBank/DDBJ whole genome shotgun (WGS) entry which is preliminary data.</text>
</comment>
<sequence>MRRPDGADDLPAIDPGDYFTSPNLNALIDVLMQDDRPRPAAAPELAIVSLPKVRISPSHLSVDGSECPMCK</sequence>
<evidence type="ECO:0000313" key="1">
    <source>
        <dbReference type="EMBL" id="KAG8077097.1"/>
    </source>
</evidence>
<dbReference type="OrthoDB" id="8062037at2759"/>
<gene>
    <name evidence="1" type="ORF">GUJ93_ZPchr0006g43348</name>
</gene>
<name>A0A8J5SYP5_ZIZPA</name>
<dbReference type="EMBL" id="JAAALK010000283">
    <property type="protein sequence ID" value="KAG8077097.1"/>
    <property type="molecule type" value="Genomic_DNA"/>
</dbReference>
<proteinExistence type="predicted"/>
<protein>
    <submittedName>
        <fullName evidence="1">Uncharacterized protein</fullName>
    </submittedName>
</protein>
<keyword evidence="2" id="KW-1185">Reference proteome</keyword>
<dbReference type="Proteomes" id="UP000729402">
    <property type="component" value="Unassembled WGS sequence"/>
</dbReference>
<reference evidence="1" key="2">
    <citation type="submission" date="2021-02" db="EMBL/GenBank/DDBJ databases">
        <authorList>
            <person name="Kimball J.A."/>
            <person name="Haas M.W."/>
            <person name="Macchietto M."/>
            <person name="Kono T."/>
            <person name="Duquette J."/>
            <person name="Shao M."/>
        </authorList>
    </citation>
    <scope>NUCLEOTIDE SEQUENCE</scope>
    <source>
        <tissue evidence="1">Fresh leaf tissue</tissue>
    </source>
</reference>
<dbReference type="AlphaFoldDB" id="A0A8J5SYP5"/>
<accession>A0A8J5SYP5</accession>
<evidence type="ECO:0000313" key="2">
    <source>
        <dbReference type="Proteomes" id="UP000729402"/>
    </source>
</evidence>